<dbReference type="Pfam" id="PF00164">
    <property type="entry name" value="Ribosom_S12_S23"/>
    <property type="match status" value="1"/>
</dbReference>
<dbReference type="SUPFAM" id="SSF50249">
    <property type="entry name" value="Nucleic acid-binding proteins"/>
    <property type="match status" value="1"/>
</dbReference>
<evidence type="ECO:0000256" key="1">
    <source>
        <dbReference type="ARBA" id="ARBA00005657"/>
    </source>
</evidence>
<evidence type="ECO:0000313" key="4">
    <source>
        <dbReference type="EMBL" id="ABZ08183.1"/>
    </source>
</evidence>
<organism evidence="4">
    <name type="scientific">uncultured marine microorganism HF4000_APKG2H5</name>
    <dbReference type="NCBI Taxonomy" id="455545"/>
    <lineage>
        <taxon>unclassified sequences</taxon>
        <taxon>environmental samples</taxon>
    </lineage>
</organism>
<dbReference type="GO" id="GO:1990904">
    <property type="term" value="C:ribonucleoprotein complex"/>
    <property type="evidence" value="ECO:0007669"/>
    <property type="project" value="UniProtKB-KW"/>
</dbReference>
<proteinExistence type="inferred from homology"/>
<dbReference type="GO" id="GO:0003735">
    <property type="term" value="F:structural constituent of ribosome"/>
    <property type="evidence" value="ECO:0007669"/>
    <property type="project" value="InterPro"/>
</dbReference>
<dbReference type="Gene3D" id="2.40.50.140">
    <property type="entry name" value="Nucleic acid-binding proteins"/>
    <property type="match status" value="1"/>
</dbReference>
<evidence type="ECO:0000256" key="2">
    <source>
        <dbReference type="ARBA" id="ARBA00022980"/>
    </source>
</evidence>
<dbReference type="EMBL" id="EU016623">
    <property type="protein sequence ID" value="ABZ08183.1"/>
    <property type="molecule type" value="Genomic_DNA"/>
</dbReference>
<dbReference type="InterPro" id="IPR006032">
    <property type="entry name" value="Ribosomal_uS12"/>
</dbReference>
<dbReference type="NCBIfam" id="TIGR00982">
    <property type="entry name" value="uS12_E_A"/>
    <property type="match status" value="1"/>
</dbReference>
<dbReference type="InterPro" id="IPR012340">
    <property type="entry name" value="NA-bd_OB-fold"/>
</dbReference>
<dbReference type="PANTHER" id="PTHR11652">
    <property type="entry name" value="30S RIBOSOMAL PROTEIN S12 FAMILY MEMBER"/>
    <property type="match status" value="1"/>
</dbReference>
<keyword evidence="3" id="KW-0687">Ribonucleoprotein</keyword>
<dbReference type="InterPro" id="IPR005680">
    <property type="entry name" value="Ribosomal_uS12_euk/arc"/>
</dbReference>
<dbReference type="NCBIfam" id="NF003254">
    <property type="entry name" value="PRK04211.1"/>
    <property type="match status" value="1"/>
</dbReference>
<sequence length="181" mass="20355">MLARPEHPRPLLTYGESVTLLYHRWVGGASFCGERLGRGLFSGPKMKKDRKKYRWKERKFRDREFKRRHGGVLKHDPLRGSTQAKGIVIEKVGFEAKQPNSGIRKAVKISLIRTGNKLTAFAPGDGAISFIDEHDEVLVEGIGGSMGRSYGDLPGVRFKVIKVNGVSLDEMVRGRKEKPIR</sequence>
<gene>
    <name evidence="4" type="ORF">ALOHA_HF4000APKG2H5ctg1g30</name>
</gene>
<name>B3T6H5_9ZZZZ</name>
<dbReference type="AlphaFoldDB" id="B3T6H5"/>
<reference evidence="4" key="1">
    <citation type="journal article" date="2008" name="ISME J.">
        <title>Genomic patterns of recombination, clonal divergence and environment in marine microbial populations.</title>
        <authorList>
            <person name="Konstantinidis K.T."/>
            <person name="Delong E.F."/>
        </authorList>
    </citation>
    <scope>NUCLEOTIDE SEQUENCE</scope>
</reference>
<dbReference type="FunFam" id="2.40.50.140:FF:000007">
    <property type="entry name" value="40S ribosomal protein S23"/>
    <property type="match status" value="1"/>
</dbReference>
<protein>
    <submittedName>
        <fullName evidence="4">Putative ribosomal protein S12</fullName>
    </submittedName>
</protein>
<accession>B3T6H5</accession>
<keyword evidence="2 4" id="KW-0689">Ribosomal protein</keyword>
<comment type="similarity">
    <text evidence="1">Belongs to the universal ribosomal protein uS12 family.</text>
</comment>
<evidence type="ECO:0000256" key="3">
    <source>
        <dbReference type="ARBA" id="ARBA00023274"/>
    </source>
</evidence>